<evidence type="ECO:0000313" key="2">
    <source>
        <dbReference type="Proteomes" id="UP000796880"/>
    </source>
</evidence>
<dbReference type="Proteomes" id="UP000796880">
    <property type="component" value="Unassembled WGS sequence"/>
</dbReference>
<dbReference type="AlphaFoldDB" id="A0A8K0MLK6"/>
<evidence type="ECO:0000313" key="1">
    <source>
        <dbReference type="EMBL" id="KAF3450544.1"/>
    </source>
</evidence>
<gene>
    <name evidence="1" type="ORF">FNV43_RR06631</name>
</gene>
<name>A0A8K0MLK6_9ROSA</name>
<protein>
    <submittedName>
        <fullName evidence="1">Uncharacterized protein</fullName>
    </submittedName>
</protein>
<reference evidence="1" key="1">
    <citation type="submission" date="2020-03" db="EMBL/GenBank/DDBJ databases">
        <title>A high-quality chromosome-level genome assembly of a woody plant with both climbing and erect habits, Rhamnella rubrinervis.</title>
        <authorList>
            <person name="Lu Z."/>
            <person name="Yang Y."/>
            <person name="Zhu X."/>
            <person name="Sun Y."/>
        </authorList>
    </citation>
    <scope>NUCLEOTIDE SEQUENCE</scope>
    <source>
        <strain evidence="1">BYM</strain>
        <tissue evidence="1">Leaf</tissue>
    </source>
</reference>
<organism evidence="1 2">
    <name type="scientific">Rhamnella rubrinervis</name>
    <dbReference type="NCBI Taxonomy" id="2594499"/>
    <lineage>
        <taxon>Eukaryota</taxon>
        <taxon>Viridiplantae</taxon>
        <taxon>Streptophyta</taxon>
        <taxon>Embryophyta</taxon>
        <taxon>Tracheophyta</taxon>
        <taxon>Spermatophyta</taxon>
        <taxon>Magnoliopsida</taxon>
        <taxon>eudicotyledons</taxon>
        <taxon>Gunneridae</taxon>
        <taxon>Pentapetalae</taxon>
        <taxon>rosids</taxon>
        <taxon>fabids</taxon>
        <taxon>Rosales</taxon>
        <taxon>Rhamnaceae</taxon>
        <taxon>rhamnoid group</taxon>
        <taxon>Rhamneae</taxon>
        <taxon>Rhamnella</taxon>
    </lineage>
</organism>
<accession>A0A8K0MLK6</accession>
<dbReference type="EMBL" id="VOIH02000003">
    <property type="protein sequence ID" value="KAF3450544.1"/>
    <property type="molecule type" value="Genomic_DNA"/>
</dbReference>
<comment type="caution">
    <text evidence="1">The sequence shown here is derived from an EMBL/GenBank/DDBJ whole genome shotgun (WGS) entry which is preliminary data.</text>
</comment>
<sequence>MAAFEEGREVEESSNALRCEALSVIFVVRPDKTICWATSCTCIDPHLQRRAERGKSRCILRASTQSQPEGAHSQYLEGMINELRKDFANMRADFGLQLVQQGSDIRELKTMQIVAYTPPPPSPAPEQEPHYPIHVVLDPFKPVDKKKKAALSKFLKDRKSKLSTVDGFDKINKEVYNIFLVGGGG</sequence>
<keyword evidence="2" id="KW-1185">Reference proteome</keyword>
<proteinExistence type="predicted"/>